<gene>
    <name evidence="1" type="ORF">LM011_00025</name>
</gene>
<dbReference type="EMBL" id="CP062965">
    <property type="protein sequence ID" value="QOL68830.1"/>
    <property type="molecule type" value="Genomic_DNA"/>
</dbReference>
<name>A0A7L9VPM3_LIMMU</name>
<geneLocation type="plasmid" evidence="1 2">
    <name>unnamed1</name>
</geneLocation>
<dbReference type="RefSeq" id="WP_056968158.1">
    <property type="nucleotide sequence ID" value="NZ_CBCRVQ010000012.1"/>
</dbReference>
<keyword evidence="1" id="KW-0614">Plasmid</keyword>
<evidence type="ECO:0000313" key="2">
    <source>
        <dbReference type="Proteomes" id="UP000593929"/>
    </source>
</evidence>
<dbReference type="Proteomes" id="UP000593929">
    <property type="component" value="Plasmid unnamed1"/>
</dbReference>
<organism evidence="1 2">
    <name type="scientific">Limosilactobacillus mucosae</name>
    <name type="common">Lactobacillus mucosae</name>
    <dbReference type="NCBI Taxonomy" id="97478"/>
    <lineage>
        <taxon>Bacteria</taxon>
        <taxon>Bacillati</taxon>
        <taxon>Bacillota</taxon>
        <taxon>Bacilli</taxon>
        <taxon>Lactobacillales</taxon>
        <taxon>Lactobacillaceae</taxon>
        <taxon>Limosilactobacillus</taxon>
    </lineage>
</organism>
<protein>
    <submittedName>
        <fullName evidence="1">Uncharacterized protein</fullName>
    </submittedName>
</protein>
<reference evidence="1 2" key="1">
    <citation type="submission" date="2020-10" db="EMBL/GenBank/DDBJ databases">
        <title>Genome sequencing of Lactobacillus mucosae KCTC 21011.</title>
        <authorList>
            <person name="Kim J."/>
        </authorList>
    </citation>
    <scope>NUCLEOTIDE SEQUENCE [LARGE SCALE GENOMIC DNA]</scope>
    <source>
        <strain evidence="1 2">LM011</strain>
        <plasmid evidence="1 2">unnamed1</plasmid>
    </source>
</reference>
<dbReference type="AlphaFoldDB" id="A0A7L9VPM3"/>
<accession>A0A7L9VPM3</accession>
<sequence length="472" mass="52619">MLAGVGISWFNDSCIGAGVKRPDTISLVSNNKGDAMYSNAEYFKQNKREKQELLIKQDKCDKYDYLIAAGCGALGGVIDIFFVGAPGESKLGNLTDALADKVVMLFAKKVGWSPRAGKENSVASAIGFLEKKYRVNYDQATTKAAGGAVDMWTKDHHMKSLAHSSDIIGLFFSILNQFTSSSTFISNGKLITINSDTYELQGGNFISKIFCGTVNWFGHLMSDFAGSSGSRGNAKRGMGIVMPFYELLGLCEFGKFSDGNGNKQVLAMIATRAFTEGYDARFGLAMAIPVVITNLMIRLMWGVRRFFQYKKPLKECIPTNSHPDLRVMLIIGNGTLCVMDGIDAGIKSGGNYLDFFIRLNIIAWFRFVTLVVKEVCIRVGIQADIQLTINAFQRVNEALVEYMEKLKQIDIEAYRRETERYKEFVSHLAYIADESELNRYLLESYEKLGIPKPWAGNFDDFMGKKSNHLVFE</sequence>
<proteinExistence type="predicted"/>
<evidence type="ECO:0000313" key="1">
    <source>
        <dbReference type="EMBL" id="QOL68830.1"/>
    </source>
</evidence>